<evidence type="ECO:0000256" key="8">
    <source>
        <dbReference type="ARBA" id="ARBA00023136"/>
    </source>
</evidence>
<evidence type="ECO:0000256" key="5">
    <source>
        <dbReference type="ARBA" id="ARBA00022845"/>
    </source>
</evidence>
<evidence type="ECO:0000256" key="4">
    <source>
        <dbReference type="ARBA" id="ARBA00022792"/>
    </source>
</evidence>
<gene>
    <name evidence="11" type="primary">ATP22_1</name>
    <name evidence="11" type="ORF">GRS66_001080</name>
</gene>
<keyword evidence="7 10" id="KW-0496">Mitochondrion</keyword>
<dbReference type="PIRSF" id="PIRSF037437">
    <property type="entry name" value="Atp22"/>
    <property type="match status" value="1"/>
</dbReference>
<dbReference type="GO" id="GO:0005743">
    <property type="term" value="C:mitochondrial inner membrane"/>
    <property type="evidence" value="ECO:0007669"/>
    <property type="project" value="UniProtKB-SubCell"/>
</dbReference>
<accession>A0A6C1DP92</accession>
<evidence type="ECO:0000256" key="1">
    <source>
        <dbReference type="ARBA" id="ARBA00004443"/>
    </source>
</evidence>
<dbReference type="EMBL" id="CP048985">
    <property type="protein sequence ID" value="QID78852.1"/>
    <property type="molecule type" value="Genomic_DNA"/>
</dbReference>
<keyword evidence="4 10" id="KW-0999">Mitochondrion inner membrane</keyword>
<protein>
    <recommendedName>
        <fullName evidence="3 10">Mitochondrial translation factor ATP22</fullName>
    </recommendedName>
</protein>
<comment type="similarity">
    <text evidence="2 10">Belongs to the ATP22 family.</text>
</comment>
<evidence type="ECO:0000256" key="9">
    <source>
        <dbReference type="ARBA" id="ARBA00025333"/>
    </source>
</evidence>
<comment type="function">
    <text evidence="9 10">Translation factor specific for subunit 6 of the mitochondrial ATPase. Required for assembly of the CF(0) component of the ATPase.</text>
</comment>
<name>A0A6C1DP92_SACPS</name>
<keyword evidence="5 10" id="KW-0810">Translation regulation</keyword>
<proteinExistence type="inferred from homology"/>
<dbReference type="OrthoDB" id="4064138at2759"/>
<reference evidence="11 12" key="1">
    <citation type="journal article" date="2019" name="BMC Genomics">
        <title>Chromosome level assembly and comparative genome analysis confirm lager-brewing yeasts originated from a single hybridization.</title>
        <authorList>
            <person name="Salazar A.N."/>
            <person name="Gorter de Vries A.R."/>
            <person name="van den Broek M."/>
            <person name="Brouwers N."/>
            <person name="de la Torre Cortes P."/>
            <person name="Kuijpers N.G.A."/>
            <person name="Daran J.G."/>
            <person name="Abeel T."/>
        </authorList>
    </citation>
    <scope>NUCLEOTIDE SEQUENCE [LARGE SCALE GENOMIC DNA]</scope>
    <source>
        <strain evidence="11 12">CBS 1483</strain>
    </source>
</reference>
<dbReference type="Proteomes" id="UP000501346">
    <property type="component" value="Chromosome ScIV"/>
</dbReference>
<evidence type="ECO:0000256" key="7">
    <source>
        <dbReference type="ARBA" id="ARBA00023128"/>
    </source>
</evidence>
<evidence type="ECO:0000313" key="12">
    <source>
        <dbReference type="Proteomes" id="UP000501346"/>
    </source>
</evidence>
<keyword evidence="6" id="KW-0809">Transit peptide</keyword>
<keyword evidence="12" id="KW-1185">Reference proteome</keyword>
<evidence type="ECO:0000256" key="2">
    <source>
        <dbReference type="ARBA" id="ARBA00010685"/>
    </source>
</evidence>
<evidence type="ECO:0000256" key="10">
    <source>
        <dbReference type="PIRNR" id="PIRNR037437"/>
    </source>
</evidence>
<comment type="subcellular location">
    <subcellularLocation>
        <location evidence="1 10">Mitochondrion inner membrane</location>
        <topology evidence="1 10">Peripheral membrane protein</topology>
        <orientation evidence="1 10">Matrix side</orientation>
    </subcellularLocation>
</comment>
<dbReference type="GO" id="GO:0045182">
    <property type="term" value="F:translation regulator activity"/>
    <property type="evidence" value="ECO:0007669"/>
    <property type="project" value="UniProtKB-UniRule"/>
</dbReference>
<keyword evidence="8 10" id="KW-0472">Membrane</keyword>
<evidence type="ECO:0000256" key="3">
    <source>
        <dbReference type="ARBA" id="ARBA00017978"/>
    </source>
</evidence>
<sequence length="684" mass="79733">MLKCICRVYSQPLAQMVTSPLFKHMGSAGTYTILPITNLRHLSTKNCPLKIKSNRSEPLQFGDFERQVPCSRKSGSSKNVQKRLYELRQLKTVLSETFGVTEYASFFESLRNALHINNCSENEKKKLLYDIILHQHELYPEVARKIGFYLPGEVHRWFWYHIPKSESFNHYLFLLKSDVLLFTSNYCTRFTNRLIKGTEMERQLATFQIFLHDETNIKFIMEKVLKLHTFDSLIALVNGLVKAKNFRFIKVFIQALLQKLEQHCYSGKDGAKQKNLRYVKFNNTLLYYLLKSGNVELFIKTFQEELKFIVSSGLLNHIDGNEHILNFPIDHYLNLLRISNRQEELFNVISCLQSSPLMKYKLFKEFLMGELIASFQAFRDPKLVCKYLLSSYSSKASANILNALGIWGWLYHSKSTTLTAPTLARELKNKNNILPNTMRIGSPVTVPILTELYRSLLSSSSVSLESGQFKNCLLDLYYKYKSFLSEEAHKYRYWRNDTGILNVFLNYIRFQAREPRLAYNVLLDFYSQPFAKKVVLTTTLCPFSIVAYKNHTLTQAELSELLQVMHKNGVPLTFKFCSAMVMHYVKMRDEKGARSWYNKILFGGFEIRHMALIQIIKDQGWPFPKNFDETLLTELVENNNIKEPTDSTLFTDEDMFEEDGKPRFNDDDVNKCTNIIRETLKSLN</sequence>
<evidence type="ECO:0000313" key="11">
    <source>
        <dbReference type="EMBL" id="QID78852.1"/>
    </source>
</evidence>
<evidence type="ECO:0000256" key="6">
    <source>
        <dbReference type="ARBA" id="ARBA00022946"/>
    </source>
</evidence>
<dbReference type="AlphaFoldDB" id="A0A6C1DP92"/>
<organism evidence="11 12">
    <name type="scientific">Saccharomyces pastorianus</name>
    <name type="common">Lager yeast</name>
    <name type="synonym">Saccharomyces cerevisiae x Saccharomyces eubayanus</name>
    <dbReference type="NCBI Taxonomy" id="27292"/>
    <lineage>
        <taxon>Eukaryota</taxon>
        <taxon>Fungi</taxon>
        <taxon>Dikarya</taxon>
        <taxon>Ascomycota</taxon>
        <taxon>Saccharomycotina</taxon>
        <taxon>Saccharomycetes</taxon>
        <taxon>Saccharomycetales</taxon>
        <taxon>Saccharomycetaceae</taxon>
        <taxon>Saccharomyces</taxon>
    </lineage>
</organism>
<dbReference type="InterPro" id="IPR017207">
    <property type="entry name" value="Atp22"/>
</dbReference>